<dbReference type="PROSITE" id="PS51186">
    <property type="entry name" value="GNAT"/>
    <property type="match status" value="1"/>
</dbReference>
<dbReference type="InterPro" id="IPR016181">
    <property type="entry name" value="Acyl_CoA_acyltransferase"/>
</dbReference>
<dbReference type="EMBL" id="BNAH01000024">
    <property type="protein sequence ID" value="GHF02961.1"/>
    <property type="molecule type" value="Genomic_DNA"/>
</dbReference>
<evidence type="ECO:0000313" key="3">
    <source>
        <dbReference type="Proteomes" id="UP000626370"/>
    </source>
</evidence>
<gene>
    <name evidence="2" type="ORF">GCM10011501_35270</name>
</gene>
<dbReference type="SUPFAM" id="SSF55729">
    <property type="entry name" value="Acyl-CoA N-acyltransferases (Nat)"/>
    <property type="match status" value="1"/>
</dbReference>
<evidence type="ECO:0000313" key="2">
    <source>
        <dbReference type="EMBL" id="GHF02961.1"/>
    </source>
</evidence>
<dbReference type="Proteomes" id="UP000626370">
    <property type="component" value="Unassembled WGS sequence"/>
</dbReference>
<organism evidence="2 3">
    <name type="scientific">Thalassotalea profundi</name>
    <dbReference type="NCBI Taxonomy" id="2036687"/>
    <lineage>
        <taxon>Bacteria</taxon>
        <taxon>Pseudomonadati</taxon>
        <taxon>Pseudomonadota</taxon>
        <taxon>Gammaproteobacteria</taxon>
        <taxon>Alteromonadales</taxon>
        <taxon>Colwelliaceae</taxon>
        <taxon>Thalassotalea</taxon>
    </lineage>
</organism>
<dbReference type="CDD" id="cd04301">
    <property type="entry name" value="NAT_SF"/>
    <property type="match status" value="1"/>
</dbReference>
<reference evidence="3" key="1">
    <citation type="journal article" date="2019" name="Int. J. Syst. Evol. Microbiol.">
        <title>The Global Catalogue of Microorganisms (GCM) 10K type strain sequencing project: providing services to taxonomists for standard genome sequencing and annotation.</title>
        <authorList>
            <consortium name="The Broad Institute Genomics Platform"/>
            <consortium name="The Broad Institute Genome Sequencing Center for Infectious Disease"/>
            <person name="Wu L."/>
            <person name="Ma J."/>
        </authorList>
    </citation>
    <scope>NUCLEOTIDE SEQUENCE [LARGE SCALE GENOMIC DNA]</scope>
    <source>
        <strain evidence="3">CGMCC 1.15922</strain>
    </source>
</reference>
<dbReference type="PANTHER" id="PTHR43792:SF1">
    <property type="entry name" value="N-ACETYLTRANSFERASE DOMAIN-CONTAINING PROTEIN"/>
    <property type="match status" value="1"/>
</dbReference>
<dbReference type="PANTHER" id="PTHR43792">
    <property type="entry name" value="GNAT FAMILY, PUTATIVE (AFU_ORTHOLOGUE AFUA_3G00765)-RELATED-RELATED"/>
    <property type="match status" value="1"/>
</dbReference>
<evidence type="ECO:0000259" key="1">
    <source>
        <dbReference type="PROSITE" id="PS51186"/>
    </source>
</evidence>
<dbReference type="InterPro" id="IPR000182">
    <property type="entry name" value="GNAT_dom"/>
</dbReference>
<name>A0ABQ3J5I1_9GAMM</name>
<dbReference type="InterPro" id="IPR051531">
    <property type="entry name" value="N-acetyltransferase"/>
</dbReference>
<dbReference type="Gene3D" id="3.40.630.30">
    <property type="match status" value="1"/>
</dbReference>
<comment type="caution">
    <text evidence="2">The sequence shown here is derived from an EMBL/GenBank/DDBJ whole genome shotgun (WGS) entry which is preliminary data.</text>
</comment>
<accession>A0ABQ3J5I1</accession>
<feature type="domain" description="N-acetyltransferase" evidence="1">
    <location>
        <begin position="26"/>
        <end position="167"/>
    </location>
</feature>
<keyword evidence="3" id="KW-1185">Reference proteome</keyword>
<sequence>MAISFESQRLKVVEITEEFDLSKHSYLLERIPQILTPAVVENLPPYFHEIGSGKQARIWLERMLLESRLLQVKVEDNELIGFLFAYVENDDCAHIGYLLAEEYWGRGLASELLQGFIHEVDKSESWLKLIGGVDQSNVASAKLLMKLGFIAQPAKGSCVVFYEYTIPQPQS</sequence>
<dbReference type="Pfam" id="PF13302">
    <property type="entry name" value="Acetyltransf_3"/>
    <property type="match status" value="1"/>
</dbReference>
<dbReference type="RefSeq" id="WP_189379680.1">
    <property type="nucleotide sequence ID" value="NZ_BNAH01000024.1"/>
</dbReference>
<protein>
    <submittedName>
        <fullName evidence="2">Ferrichrome ABC transporter substrate-binding protein</fullName>
    </submittedName>
</protein>
<proteinExistence type="predicted"/>